<dbReference type="PANTHER" id="PTHR36896">
    <property type="entry name" value="OS01G0729500 PROTEIN"/>
    <property type="match status" value="1"/>
</dbReference>
<dbReference type="Proteomes" id="UP000315295">
    <property type="component" value="Unassembled WGS sequence"/>
</dbReference>
<protein>
    <submittedName>
        <fullName evidence="2">Uncharacterized protein</fullName>
    </submittedName>
</protein>
<dbReference type="PANTHER" id="PTHR36896:SF2">
    <property type="entry name" value="OS01G0729500 PROTEIN"/>
    <property type="match status" value="1"/>
</dbReference>
<comment type="caution">
    <text evidence="2">The sequence shown here is derived from an EMBL/GenBank/DDBJ whole genome shotgun (WGS) entry which is preliminary data.</text>
</comment>
<feature type="compositionally biased region" description="Polar residues" evidence="1">
    <location>
        <begin position="82"/>
        <end position="91"/>
    </location>
</feature>
<feature type="region of interest" description="Disordered" evidence="1">
    <location>
        <begin position="120"/>
        <end position="144"/>
    </location>
</feature>
<proteinExistence type="predicted"/>
<sequence>MSSPKDPFFPKLSIITFSSDLKRSILVISNSHPQLKWTQARPKYSGHQRLPASPWSSSPALGPSQPSKSLKRKYHWRVRGSDSPSMATESRSPSSKAATFILVLVLLATLYSSCHEDQSQIRPGRKLSGSQRRNNGGNQSQIQNCNDMSSELQCSRNPMCRWCRSDVFNDMCFPKLEALRLPLQDLLLLWVETCGRTLQTSHPPLCSFQAAD</sequence>
<organism evidence="2 3">
    <name type="scientific">Malus baccata</name>
    <name type="common">Siberian crab apple</name>
    <name type="synonym">Pyrus baccata</name>
    <dbReference type="NCBI Taxonomy" id="106549"/>
    <lineage>
        <taxon>Eukaryota</taxon>
        <taxon>Viridiplantae</taxon>
        <taxon>Streptophyta</taxon>
        <taxon>Embryophyta</taxon>
        <taxon>Tracheophyta</taxon>
        <taxon>Spermatophyta</taxon>
        <taxon>Magnoliopsida</taxon>
        <taxon>eudicotyledons</taxon>
        <taxon>Gunneridae</taxon>
        <taxon>Pentapetalae</taxon>
        <taxon>rosids</taxon>
        <taxon>fabids</taxon>
        <taxon>Rosales</taxon>
        <taxon>Rosaceae</taxon>
        <taxon>Amygdaloideae</taxon>
        <taxon>Maleae</taxon>
        <taxon>Malus</taxon>
    </lineage>
</organism>
<keyword evidence="3" id="KW-1185">Reference proteome</keyword>
<evidence type="ECO:0000313" key="3">
    <source>
        <dbReference type="Proteomes" id="UP000315295"/>
    </source>
</evidence>
<gene>
    <name evidence="2" type="ORF">C1H46_042946</name>
</gene>
<dbReference type="EMBL" id="VIEB01001540">
    <property type="protein sequence ID" value="TQD71527.1"/>
    <property type="molecule type" value="Genomic_DNA"/>
</dbReference>
<feature type="compositionally biased region" description="Low complexity" evidence="1">
    <location>
        <begin position="50"/>
        <end position="64"/>
    </location>
</feature>
<feature type="compositionally biased region" description="Basic residues" evidence="1">
    <location>
        <begin position="69"/>
        <end position="78"/>
    </location>
</feature>
<evidence type="ECO:0000313" key="2">
    <source>
        <dbReference type="EMBL" id="TQD71527.1"/>
    </source>
</evidence>
<name>A0A540KBB2_MALBA</name>
<feature type="region of interest" description="Disordered" evidence="1">
    <location>
        <begin position="41"/>
        <end position="91"/>
    </location>
</feature>
<reference evidence="2 3" key="1">
    <citation type="journal article" date="2019" name="G3 (Bethesda)">
        <title>Sequencing of a Wild Apple (Malus baccata) Genome Unravels the Differences Between Cultivated and Wild Apple Species Regarding Disease Resistance and Cold Tolerance.</title>
        <authorList>
            <person name="Chen X."/>
        </authorList>
    </citation>
    <scope>NUCLEOTIDE SEQUENCE [LARGE SCALE GENOMIC DNA]</scope>
    <source>
        <strain evidence="3">cv. Shandingzi</strain>
        <tissue evidence="2">Leaves</tissue>
    </source>
</reference>
<dbReference type="AlphaFoldDB" id="A0A540KBB2"/>
<evidence type="ECO:0000256" key="1">
    <source>
        <dbReference type="SAM" id="MobiDB-lite"/>
    </source>
</evidence>
<accession>A0A540KBB2</accession>
<feature type="compositionally biased region" description="Polar residues" evidence="1">
    <location>
        <begin position="128"/>
        <end position="144"/>
    </location>
</feature>